<feature type="region of interest" description="Disordered" evidence="1">
    <location>
        <begin position="1"/>
        <end position="60"/>
    </location>
</feature>
<reference evidence="2" key="2">
    <citation type="journal article" date="2015" name="Data Brief">
        <title>Shoot transcriptome of the giant reed, Arundo donax.</title>
        <authorList>
            <person name="Barrero R.A."/>
            <person name="Guerrero F.D."/>
            <person name="Moolhuijzen P."/>
            <person name="Goolsby J.A."/>
            <person name="Tidwell J."/>
            <person name="Bellgard S.E."/>
            <person name="Bellgard M.I."/>
        </authorList>
    </citation>
    <scope>NUCLEOTIDE SEQUENCE</scope>
    <source>
        <tissue evidence="2">Shoot tissue taken approximately 20 cm above the soil surface</tissue>
    </source>
</reference>
<evidence type="ECO:0000313" key="2">
    <source>
        <dbReference type="EMBL" id="JAE31698.1"/>
    </source>
</evidence>
<dbReference type="AlphaFoldDB" id="A0A0A9HFL4"/>
<evidence type="ECO:0000256" key="1">
    <source>
        <dbReference type="SAM" id="MobiDB-lite"/>
    </source>
</evidence>
<accession>A0A0A9HFL4</accession>
<dbReference type="EMBL" id="GBRH01166198">
    <property type="protein sequence ID" value="JAE31698.1"/>
    <property type="molecule type" value="Transcribed_RNA"/>
</dbReference>
<reference evidence="2" key="1">
    <citation type="submission" date="2014-09" db="EMBL/GenBank/DDBJ databases">
        <authorList>
            <person name="Magalhaes I.L.F."/>
            <person name="Oliveira U."/>
            <person name="Santos F.R."/>
            <person name="Vidigal T.H.D.A."/>
            <person name="Brescovit A.D."/>
            <person name="Santos A.J."/>
        </authorList>
    </citation>
    <scope>NUCLEOTIDE SEQUENCE</scope>
    <source>
        <tissue evidence="2">Shoot tissue taken approximately 20 cm above the soil surface</tissue>
    </source>
</reference>
<proteinExistence type="predicted"/>
<protein>
    <submittedName>
        <fullName evidence="2">Uncharacterized protein</fullName>
    </submittedName>
</protein>
<sequence length="60" mass="6956">MGNLLPPLVRRAAAGGVLQRHLPRRRGPHPDHRPRRHPQGRRQRPRPHPPLLPRLLRQGV</sequence>
<name>A0A0A9HFL4_ARUDO</name>
<feature type="compositionally biased region" description="Basic residues" evidence="1">
    <location>
        <begin position="21"/>
        <end position="47"/>
    </location>
</feature>
<organism evidence="2">
    <name type="scientific">Arundo donax</name>
    <name type="common">Giant reed</name>
    <name type="synonym">Donax arundinaceus</name>
    <dbReference type="NCBI Taxonomy" id="35708"/>
    <lineage>
        <taxon>Eukaryota</taxon>
        <taxon>Viridiplantae</taxon>
        <taxon>Streptophyta</taxon>
        <taxon>Embryophyta</taxon>
        <taxon>Tracheophyta</taxon>
        <taxon>Spermatophyta</taxon>
        <taxon>Magnoliopsida</taxon>
        <taxon>Liliopsida</taxon>
        <taxon>Poales</taxon>
        <taxon>Poaceae</taxon>
        <taxon>PACMAD clade</taxon>
        <taxon>Arundinoideae</taxon>
        <taxon>Arundineae</taxon>
        <taxon>Arundo</taxon>
    </lineage>
</organism>